<evidence type="ECO:0000313" key="1">
    <source>
        <dbReference type="EMBL" id="KAJ9051539.1"/>
    </source>
</evidence>
<accession>A0ACC2RNB5</accession>
<organism evidence="1 2">
    <name type="scientific">Entomophthora muscae</name>
    <dbReference type="NCBI Taxonomy" id="34485"/>
    <lineage>
        <taxon>Eukaryota</taxon>
        <taxon>Fungi</taxon>
        <taxon>Fungi incertae sedis</taxon>
        <taxon>Zoopagomycota</taxon>
        <taxon>Entomophthoromycotina</taxon>
        <taxon>Entomophthoromycetes</taxon>
        <taxon>Entomophthorales</taxon>
        <taxon>Entomophthoraceae</taxon>
        <taxon>Entomophthora</taxon>
    </lineage>
</organism>
<gene>
    <name evidence="1" type="ORF">DSO57_1003888</name>
</gene>
<name>A0ACC2RNB5_9FUNG</name>
<sequence length="80" mass="8428">MTTPSSWSLATIQGTLGDWWTGTPQTPNPYGFDLFESHLVSSSAPAPVSTPTQAACQPTNQDGNLDLEQLPATTQPAPLS</sequence>
<protein>
    <submittedName>
        <fullName evidence="1">Uncharacterized protein</fullName>
    </submittedName>
</protein>
<keyword evidence="2" id="KW-1185">Reference proteome</keyword>
<dbReference type="Proteomes" id="UP001165960">
    <property type="component" value="Unassembled WGS sequence"/>
</dbReference>
<evidence type="ECO:0000313" key="2">
    <source>
        <dbReference type="Proteomes" id="UP001165960"/>
    </source>
</evidence>
<proteinExistence type="predicted"/>
<reference evidence="1" key="1">
    <citation type="submission" date="2022-04" db="EMBL/GenBank/DDBJ databases">
        <title>Genome of the entomopathogenic fungus Entomophthora muscae.</title>
        <authorList>
            <person name="Elya C."/>
            <person name="Lovett B.R."/>
            <person name="Lee E."/>
            <person name="Macias A.M."/>
            <person name="Hajek A.E."/>
            <person name="De Bivort B.L."/>
            <person name="Kasson M.T."/>
            <person name="De Fine Licht H.H."/>
            <person name="Stajich J.E."/>
        </authorList>
    </citation>
    <scope>NUCLEOTIDE SEQUENCE</scope>
    <source>
        <strain evidence="1">Berkeley</strain>
    </source>
</reference>
<dbReference type="EMBL" id="QTSX02007109">
    <property type="protein sequence ID" value="KAJ9051539.1"/>
    <property type="molecule type" value="Genomic_DNA"/>
</dbReference>
<comment type="caution">
    <text evidence="1">The sequence shown here is derived from an EMBL/GenBank/DDBJ whole genome shotgun (WGS) entry which is preliminary data.</text>
</comment>